<evidence type="ECO:0000313" key="9">
    <source>
        <dbReference type="EMBL" id="EKO37091.1"/>
    </source>
</evidence>
<evidence type="ECO:0000256" key="3">
    <source>
        <dbReference type="ARBA" id="ARBA00022630"/>
    </source>
</evidence>
<dbReference type="EMBL" id="AMWX01000001">
    <property type="protein sequence ID" value="EKO37091.1"/>
    <property type="molecule type" value="Genomic_DNA"/>
</dbReference>
<comment type="caution">
    <text evidence="9">The sequence shown here is derived from an EMBL/GenBank/DDBJ whole genome shotgun (WGS) entry which is preliminary data.</text>
</comment>
<dbReference type="PROSITE" id="PS51257">
    <property type="entry name" value="PROKAR_LIPOPROTEIN"/>
    <property type="match status" value="1"/>
</dbReference>
<dbReference type="SUPFAM" id="SSF54373">
    <property type="entry name" value="FAD-linked reductases, C-terminal domain"/>
    <property type="match status" value="1"/>
</dbReference>
<proteinExistence type="inferred from homology"/>
<evidence type="ECO:0000256" key="1">
    <source>
        <dbReference type="ARBA" id="ARBA00001974"/>
    </source>
</evidence>
<dbReference type="Gene3D" id="3.30.560.10">
    <property type="entry name" value="Glucose Oxidase, domain 3"/>
    <property type="match status" value="1"/>
</dbReference>
<evidence type="ECO:0000259" key="8">
    <source>
        <dbReference type="PROSITE" id="PS00624"/>
    </source>
</evidence>
<protein>
    <submittedName>
        <fullName evidence="9">Putative alcohol dehydrogenase</fullName>
    </submittedName>
</protein>
<keyword evidence="4 5" id="KW-0274">FAD</keyword>
<dbReference type="Proteomes" id="UP000010310">
    <property type="component" value="Unassembled WGS sequence"/>
</dbReference>
<evidence type="ECO:0000256" key="5">
    <source>
        <dbReference type="PIRSR" id="PIRSR000137-2"/>
    </source>
</evidence>
<feature type="domain" description="Glucose-methanol-choline oxidoreductase N-terminal" evidence="8">
    <location>
        <begin position="254"/>
        <end position="268"/>
    </location>
</feature>
<sequence>MKFSHKYIIVGAGSAGCVLANKLSEDPKNSVLLIEAGPMDNFSAIKMPLAASSLFKNKKYGWCYETEPEINLNNRAINWPRGKTLGGSSSINGMLYIRGQAEDYENWESLGNPEWGYRDLIKYFINLENNQNYQDQFHGNFGPLWVETYEKNLDASLAFLEACKENNFKLNKDFNGSDQEGYGRYQVNIKNGKRFSSADAFLKPILDRPNLDLLTSTRVEKIIFSGKKAIGVKIKNAKGFNIIACTSEVILSGGSINSPQILMLSGIGSKAQMERHGISCIKDIPGVGQNLQDHLTVNISCKIKNLDTFSELMTPFKMINNLYEYYFSKNGLMTYPASDIGVFFKTNQNISRPDAQIHFAPGAGKYNKNGAMKPSTGITASVCNLRPKSRGHLELTSSRADDSPKIVANYLSEPEDLKVMIDGVKRTREIFKTNVMKNLSATETLPGKNCITDQDIEEFIRNDALSVYHPVGTCKMGIGTECVVNNDLTVKGLQGLRVADASIFPEIISGNTNATCNVIGAKCADLILKS</sequence>
<comment type="cofactor">
    <cofactor evidence="1 5">
        <name>FAD</name>
        <dbReference type="ChEBI" id="CHEBI:57692"/>
    </cofactor>
</comment>
<reference evidence="9 10" key="1">
    <citation type="submission" date="2012-09" db="EMBL/GenBank/DDBJ databases">
        <authorList>
            <person name="Dupont C.L."/>
            <person name="Rusch D.B."/>
            <person name="Lombardo M.-J."/>
            <person name="Novotny M."/>
            <person name="Yee-Greenbaum J."/>
            <person name="Laskin R."/>
        </authorList>
    </citation>
    <scope>NUCLEOTIDE SEQUENCE [LARGE SCALE GENOMIC DNA]</scope>
    <source>
        <strain evidence="9">SAR86E</strain>
    </source>
</reference>
<dbReference type="InterPro" id="IPR012132">
    <property type="entry name" value="GMC_OxRdtase"/>
</dbReference>
<dbReference type="Pfam" id="PF00732">
    <property type="entry name" value="GMC_oxred_N"/>
    <property type="match status" value="1"/>
</dbReference>
<evidence type="ECO:0000313" key="10">
    <source>
        <dbReference type="Proteomes" id="UP000010310"/>
    </source>
</evidence>
<dbReference type="InterPro" id="IPR036188">
    <property type="entry name" value="FAD/NAD-bd_sf"/>
</dbReference>
<name>K6GJA7_9GAMM</name>
<dbReference type="Pfam" id="PF05199">
    <property type="entry name" value="GMC_oxred_C"/>
    <property type="match status" value="1"/>
</dbReference>
<evidence type="ECO:0000256" key="6">
    <source>
        <dbReference type="RuleBase" id="RU003968"/>
    </source>
</evidence>
<dbReference type="InterPro" id="IPR007867">
    <property type="entry name" value="GMC_OxRtase_C"/>
</dbReference>
<accession>K6GJA7</accession>
<dbReference type="PROSITE" id="PS00623">
    <property type="entry name" value="GMC_OXRED_1"/>
    <property type="match status" value="1"/>
</dbReference>
<dbReference type="SUPFAM" id="SSF51905">
    <property type="entry name" value="FAD/NAD(P)-binding domain"/>
    <property type="match status" value="1"/>
</dbReference>
<dbReference type="PIRSF" id="PIRSF000137">
    <property type="entry name" value="Alcohol_oxidase"/>
    <property type="match status" value="1"/>
</dbReference>
<dbReference type="GO" id="GO:0050660">
    <property type="term" value="F:flavin adenine dinucleotide binding"/>
    <property type="evidence" value="ECO:0007669"/>
    <property type="project" value="InterPro"/>
</dbReference>
<dbReference type="PATRIC" id="fig|1208365.4.peg.83"/>
<comment type="similarity">
    <text evidence="2 6">Belongs to the GMC oxidoreductase family.</text>
</comment>
<keyword evidence="10" id="KW-1185">Reference proteome</keyword>
<dbReference type="Gene3D" id="3.50.50.60">
    <property type="entry name" value="FAD/NAD(P)-binding domain"/>
    <property type="match status" value="1"/>
</dbReference>
<dbReference type="AlphaFoldDB" id="K6GJA7"/>
<evidence type="ECO:0000256" key="2">
    <source>
        <dbReference type="ARBA" id="ARBA00010790"/>
    </source>
</evidence>
<evidence type="ECO:0000259" key="7">
    <source>
        <dbReference type="PROSITE" id="PS00623"/>
    </source>
</evidence>
<evidence type="ECO:0000256" key="4">
    <source>
        <dbReference type="ARBA" id="ARBA00022827"/>
    </source>
</evidence>
<feature type="domain" description="Glucose-methanol-choline oxidoreductase N-terminal" evidence="7">
    <location>
        <begin position="82"/>
        <end position="105"/>
    </location>
</feature>
<dbReference type="InterPro" id="IPR000172">
    <property type="entry name" value="GMC_OxRdtase_N"/>
</dbReference>
<organism evidence="9 10">
    <name type="scientific">SAR86 cluster bacterium SAR86E</name>
    <dbReference type="NCBI Taxonomy" id="1208365"/>
    <lineage>
        <taxon>Bacteria</taxon>
        <taxon>Pseudomonadati</taxon>
        <taxon>Pseudomonadota</taxon>
        <taxon>Gammaproteobacteria</taxon>
        <taxon>SAR86 cluster</taxon>
    </lineage>
</organism>
<dbReference type="STRING" id="1208365.B273_0080"/>
<dbReference type="PANTHER" id="PTHR11552:SF147">
    <property type="entry name" value="CHOLINE DEHYDROGENASE, MITOCHONDRIAL"/>
    <property type="match status" value="1"/>
</dbReference>
<dbReference type="PANTHER" id="PTHR11552">
    <property type="entry name" value="GLUCOSE-METHANOL-CHOLINE GMC OXIDOREDUCTASE"/>
    <property type="match status" value="1"/>
</dbReference>
<dbReference type="PROSITE" id="PS00624">
    <property type="entry name" value="GMC_OXRED_2"/>
    <property type="match status" value="1"/>
</dbReference>
<feature type="binding site" evidence="5">
    <location>
        <position position="219"/>
    </location>
    <ligand>
        <name>FAD</name>
        <dbReference type="ChEBI" id="CHEBI:57692"/>
    </ligand>
</feature>
<gene>
    <name evidence="9" type="ORF">B273_0080</name>
</gene>
<dbReference type="GO" id="GO:0016614">
    <property type="term" value="F:oxidoreductase activity, acting on CH-OH group of donors"/>
    <property type="evidence" value="ECO:0007669"/>
    <property type="project" value="InterPro"/>
</dbReference>
<keyword evidence="3 6" id="KW-0285">Flavoprotein</keyword>